<evidence type="ECO:0000313" key="1">
    <source>
        <dbReference type="EMBL" id="MEK8180364.1"/>
    </source>
</evidence>
<dbReference type="SUPFAM" id="SSF48452">
    <property type="entry name" value="TPR-like"/>
    <property type="match status" value="1"/>
</dbReference>
<dbReference type="InterPro" id="IPR011990">
    <property type="entry name" value="TPR-like_helical_dom_sf"/>
</dbReference>
<dbReference type="InterPro" id="IPR041662">
    <property type="entry name" value="SusD-like_2"/>
</dbReference>
<dbReference type="EMBL" id="JBBPCB010000004">
    <property type="protein sequence ID" value="MEK8180364.1"/>
    <property type="molecule type" value="Genomic_DNA"/>
</dbReference>
<evidence type="ECO:0000313" key="2">
    <source>
        <dbReference type="Proteomes" id="UP001491349"/>
    </source>
</evidence>
<accession>A0ABU9E352</accession>
<keyword evidence="1" id="KW-0449">Lipoprotein</keyword>
<comment type="caution">
    <text evidence="1">The sequence shown here is derived from an EMBL/GenBank/DDBJ whole genome shotgun (WGS) entry which is preliminary data.</text>
</comment>
<dbReference type="PROSITE" id="PS51257">
    <property type="entry name" value="PROKAR_LIPOPROTEIN"/>
    <property type="match status" value="1"/>
</dbReference>
<dbReference type="Gene3D" id="1.25.40.390">
    <property type="match status" value="1"/>
</dbReference>
<protein>
    <submittedName>
        <fullName evidence="1">SusD/RagB family nutrient-binding outer membrane lipoprotein</fullName>
    </submittedName>
</protein>
<dbReference type="Pfam" id="PF12771">
    <property type="entry name" value="SusD-like_2"/>
    <property type="match status" value="1"/>
</dbReference>
<dbReference type="Proteomes" id="UP001491349">
    <property type="component" value="Unassembled WGS sequence"/>
</dbReference>
<organism evidence="1 2">
    <name type="scientific">Flavobacterium buctense</name>
    <dbReference type="NCBI Taxonomy" id="1648146"/>
    <lineage>
        <taxon>Bacteria</taxon>
        <taxon>Pseudomonadati</taxon>
        <taxon>Bacteroidota</taxon>
        <taxon>Flavobacteriia</taxon>
        <taxon>Flavobacteriales</taxon>
        <taxon>Flavobacteriaceae</taxon>
        <taxon>Flavobacterium</taxon>
    </lineage>
</organism>
<gene>
    <name evidence="1" type="ORF">WMW71_08415</name>
</gene>
<dbReference type="RefSeq" id="WP_187661040.1">
    <property type="nucleotide sequence ID" value="NZ_JACTAB010000008.1"/>
</dbReference>
<keyword evidence="2" id="KW-1185">Reference proteome</keyword>
<sequence length="479" mass="52741">MKKYLFLFTSVLLISCADDDKYEDINRDPNNPTEVSADALFTSATKSLFDQMESTNVNTNVFRLFAQYWTETTYVDESNYDLVTRNIAANHWTEMYTNVLYDLKDAKSLVESDNKKAMIEVLEVYTWQQLVDTYGDIPYSAALLGAEDPTPAYDDDAVIYADLLVRIDAAINMFDASGDAGFTSADVVYGGNVAQWEKFANALKLKIAMRMADVNNTAAQQAAQQAVTAGVFTSNSDNAIIQYEGSTPNTNPLWVDLVQSGRSDFVAANTVVDYMNTLSDPRRPIFFDDNVSGYIGGPYGENNSFSQYSHIGDVMHDPTFRGVLLDFAEVEFLLAEAAERGYSVGGTAESHYNTAINASMADWGVSGVDAASYLANPSVAYATASGTWRQKIGLQFWLAMYNRGFEGWCVYRKYDAPVMNTAAISLLPVPKRYTYPLREQTLNGTNFAAAAAAIGGDELETPIFWDVNNGGGAGRIGRR</sequence>
<proteinExistence type="predicted"/>
<name>A0ABU9E352_9FLAO</name>
<reference evidence="1 2" key="1">
    <citation type="submission" date="2024-04" db="EMBL/GenBank/DDBJ databases">
        <title>draft genome sequnece of Flavobacterium buctense JCM 30750.</title>
        <authorList>
            <person name="Kim D.-U."/>
        </authorList>
    </citation>
    <scope>NUCLEOTIDE SEQUENCE [LARGE SCALE GENOMIC DNA]</scope>
    <source>
        <strain evidence="1 2">JCM 30750</strain>
    </source>
</reference>